<sequence length="129" mass="13516">MALLQKSSLQMRAAAPARQTSVVVRADSRPAVQDRRAFLGAGFAGVLGSAVALAPAAEAIELPWQKSTGGMATGGGSMTKSPTAATAQGYTNEGYPGTKRPSYISPKEKRLIKQEARERAEREAAGIKE</sequence>
<dbReference type="PROSITE" id="PS51318">
    <property type="entry name" value="TAT"/>
    <property type="match status" value="1"/>
</dbReference>
<organism evidence="2 3">
    <name type="scientific">Dunaliella salina</name>
    <name type="common">Green alga</name>
    <name type="synonym">Protococcus salinus</name>
    <dbReference type="NCBI Taxonomy" id="3046"/>
    <lineage>
        <taxon>Eukaryota</taxon>
        <taxon>Viridiplantae</taxon>
        <taxon>Chlorophyta</taxon>
        <taxon>core chlorophytes</taxon>
        <taxon>Chlorophyceae</taxon>
        <taxon>CS clade</taxon>
        <taxon>Chlamydomonadales</taxon>
        <taxon>Dunaliellaceae</taxon>
        <taxon>Dunaliella</taxon>
    </lineage>
</organism>
<comment type="caution">
    <text evidence="2">The sequence shown here is derived from an EMBL/GenBank/DDBJ whole genome shotgun (WGS) entry which is preliminary data.</text>
</comment>
<keyword evidence="3" id="KW-1185">Reference proteome</keyword>
<proteinExistence type="predicted"/>
<evidence type="ECO:0000313" key="2">
    <source>
        <dbReference type="EMBL" id="KAF5833588.1"/>
    </source>
</evidence>
<evidence type="ECO:0000256" key="1">
    <source>
        <dbReference type="SAM" id="MobiDB-lite"/>
    </source>
</evidence>
<reference evidence="2" key="1">
    <citation type="submission" date="2017-08" db="EMBL/GenBank/DDBJ databases">
        <authorList>
            <person name="Polle J.E."/>
            <person name="Barry K."/>
            <person name="Cushman J."/>
            <person name="Schmutz J."/>
            <person name="Tran D."/>
            <person name="Hathwaick L.T."/>
            <person name="Yim W.C."/>
            <person name="Jenkins J."/>
            <person name="Mckie-Krisberg Z.M."/>
            <person name="Prochnik S."/>
            <person name="Lindquist E."/>
            <person name="Dockter R.B."/>
            <person name="Adam C."/>
            <person name="Molina H."/>
            <person name="Bunkerborg J."/>
            <person name="Jin E."/>
            <person name="Buchheim M."/>
            <person name="Magnuson J."/>
        </authorList>
    </citation>
    <scope>NUCLEOTIDE SEQUENCE</scope>
    <source>
        <strain evidence="2">CCAP 19/18</strain>
    </source>
</reference>
<protein>
    <submittedName>
        <fullName evidence="2">Uncharacterized protein</fullName>
    </submittedName>
</protein>
<dbReference type="EMBL" id="MU069802">
    <property type="protein sequence ID" value="KAF5833588.1"/>
    <property type="molecule type" value="Genomic_DNA"/>
</dbReference>
<feature type="region of interest" description="Disordered" evidence="1">
    <location>
        <begin position="71"/>
        <end position="129"/>
    </location>
</feature>
<dbReference type="Proteomes" id="UP000815325">
    <property type="component" value="Unassembled WGS sequence"/>
</dbReference>
<feature type="compositionally biased region" description="Polar residues" evidence="1">
    <location>
        <begin position="82"/>
        <end position="91"/>
    </location>
</feature>
<feature type="compositionally biased region" description="Basic and acidic residues" evidence="1">
    <location>
        <begin position="106"/>
        <end position="129"/>
    </location>
</feature>
<evidence type="ECO:0000313" key="3">
    <source>
        <dbReference type="Proteomes" id="UP000815325"/>
    </source>
</evidence>
<dbReference type="InterPro" id="IPR006311">
    <property type="entry name" value="TAT_signal"/>
</dbReference>
<accession>A0ABQ7GG58</accession>
<gene>
    <name evidence="2" type="ORF">DUNSADRAFT_10040</name>
</gene>
<name>A0ABQ7GG58_DUNSA</name>